<reference evidence="1" key="2">
    <citation type="journal article" date="2022" name="New Phytol.">
        <title>Evolutionary transition to the ectomycorrhizal habit in the genomes of a hyperdiverse lineage of mushroom-forming fungi.</title>
        <authorList>
            <person name="Looney B."/>
            <person name="Miyauchi S."/>
            <person name="Morin E."/>
            <person name="Drula E."/>
            <person name="Courty P.E."/>
            <person name="Kohler A."/>
            <person name="Kuo A."/>
            <person name="LaButti K."/>
            <person name="Pangilinan J."/>
            <person name="Lipzen A."/>
            <person name="Riley R."/>
            <person name="Andreopoulos W."/>
            <person name="He G."/>
            <person name="Johnson J."/>
            <person name="Nolan M."/>
            <person name="Tritt A."/>
            <person name="Barry K.W."/>
            <person name="Grigoriev I.V."/>
            <person name="Nagy L.G."/>
            <person name="Hibbett D."/>
            <person name="Henrissat B."/>
            <person name="Matheny P.B."/>
            <person name="Labbe J."/>
            <person name="Martin F.M."/>
        </authorList>
    </citation>
    <scope>NUCLEOTIDE SEQUENCE</scope>
    <source>
        <strain evidence="1">EC-137</strain>
    </source>
</reference>
<dbReference type="EMBL" id="MU273573">
    <property type="protein sequence ID" value="KAI0031614.1"/>
    <property type="molecule type" value="Genomic_DNA"/>
</dbReference>
<proteinExistence type="predicted"/>
<organism evidence="1 2">
    <name type="scientific">Vararia minispora EC-137</name>
    <dbReference type="NCBI Taxonomy" id="1314806"/>
    <lineage>
        <taxon>Eukaryota</taxon>
        <taxon>Fungi</taxon>
        <taxon>Dikarya</taxon>
        <taxon>Basidiomycota</taxon>
        <taxon>Agaricomycotina</taxon>
        <taxon>Agaricomycetes</taxon>
        <taxon>Russulales</taxon>
        <taxon>Lachnocladiaceae</taxon>
        <taxon>Vararia</taxon>
    </lineage>
</organism>
<evidence type="ECO:0000313" key="1">
    <source>
        <dbReference type="EMBL" id="KAI0031614.1"/>
    </source>
</evidence>
<dbReference type="Proteomes" id="UP000814128">
    <property type="component" value="Unassembled WGS sequence"/>
</dbReference>
<protein>
    <submittedName>
        <fullName evidence="1">Uncharacterized protein</fullName>
    </submittedName>
</protein>
<comment type="caution">
    <text evidence="1">The sequence shown here is derived from an EMBL/GenBank/DDBJ whole genome shotgun (WGS) entry which is preliminary data.</text>
</comment>
<sequence length="496" mass="55121">TKRIAIVGAGTAGIVTLKTLLVDIPEDLRRGWEVVVFEQREGVGGIWLPDSEPLPRPPKLPETPLYPKLTTNVAHPTMTVPRFPFPPNTPLYPGHETVLRYHNDIITRFYLTSHVRLSSRIEEARWDGVKWELTIEDRRASSIARPPVFYRAGFDHLVVANGHFHDPYEPRIEGLDAWKARGDKRVMHSIYFRHGEDFAGKNVLIIGGGSSSRDAALQIAPFANSTTVSRKDSVFGDIGIEPEHAGIDYKSRVVSFTPDCVLFADNTTLASVDTVILATGYEHRADFLTRGGSLDVVPAGQQRDGRLSTSLRYVRPLWRHMFALDATLPPTALAFIDLPLFASNGMIASAQALFLGHALADPHILPSRAAMQAELLGYERRLHAEGLDPAYVGHRLIAFPGDVDPDADAAYQDDLVRLLQAAGLAGVGGVPPSGTNFTESWRRYGRAHSRLMRRKWERIEGEGEAVVRKWIGGVRSEEGWARVMQRLVEWVPEAEE</sequence>
<reference evidence="1" key="1">
    <citation type="submission" date="2021-02" db="EMBL/GenBank/DDBJ databases">
        <authorList>
            <consortium name="DOE Joint Genome Institute"/>
            <person name="Ahrendt S."/>
            <person name="Looney B.P."/>
            <person name="Miyauchi S."/>
            <person name="Morin E."/>
            <person name="Drula E."/>
            <person name="Courty P.E."/>
            <person name="Chicoki N."/>
            <person name="Fauchery L."/>
            <person name="Kohler A."/>
            <person name="Kuo A."/>
            <person name="Labutti K."/>
            <person name="Pangilinan J."/>
            <person name="Lipzen A."/>
            <person name="Riley R."/>
            <person name="Andreopoulos W."/>
            <person name="He G."/>
            <person name="Johnson J."/>
            <person name="Barry K.W."/>
            <person name="Grigoriev I.V."/>
            <person name="Nagy L."/>
            <person name="Hibbett D."/>
            <person name="Henrissat B."/>
            <person name="Matheny P.B."/>
            <person name="Labbe J."/>
            <person name="Martin F."/>
        </authorList>
    </citation>
    <scope>NUCLEOTIDE SEQUENCE</scope>
    <source>
        <strain evidence="1">EC-137</strain>
    </source>
</reference>
<gene>
    <name evidence="1" type="ORF">K488DRAFT_38651</name>
</gene>
<evidence type="ECO:0000313" key="2">
    <source>
        <dbReference type="Proteomes" id="UP000814128"/>
    </source>
</evidence>
<feature type="non-terminal residue" evidence="1">
    <location>
        <position position="1"/>
    </location>
</feature>
<name>A0ACB8QIH8_9AGAM</name>
<feature type="non-terminal residue" evidence="1">
    <location>
        <position position="496"/>
    </location>
</feature>
<accession>A0ACB8QIH8</accession>
<keyword evidence="2" id="KW-1185">Reference proteome</keyword>